<dbReference type="EMBL" id="CAJC01000098">
    <property type="protein sequence ID" value="CCI52576.1"/>
    <property type="molecule type" value="Genomic_DNA"/>
</dbReference>
<dbReference type="EMBL" id="CAJC01000039">
    <property type="protein sequence ID" value="CCI51942.1"/>
    <property type="molecule type" value="Genomic_DNA"/>
</dbReference>
<keyword evidence="4" id="KW-1185">Reference proteome</keyword>
<gene>
    <name evidence="2" type="ORF">BN13_1330007</name>
    <name evidence="3" type="ORF">BN13_1870008</name>
</gene>
<feature type="region of interest" description="Disordered" evidence="1">
    <location>
        <begin position="83"/>
        <end position="106"/>
    </location>
</feature>
<evidence type="ECO:0000313" key="3">
    <source>
        <dbReference type="EMBL" id="CCI52576.1"/>
    </source>
</evidence>
<evidence type="ECO:0000256" key="1">
    <source>
        <dbReference type="SAM" id="MobiDB-lite"/>
    </source>
</evidence>
<reference evidence="3 4" key="2">
    <citation type="journal article" date="2013" name="ISME J.">
        <title>A metabolic model for members of the genus Tetrasphaera involved in enhanced biological phosphorus removal.</title>
        <authorList>
            <person name="Kristiansen R."/>
            <person name="Nguyen H.T.T."/>
            <person name="Saunders A.M."/>
            <person name="Nielsen J.L."/>
            <person name="Wimmer R."/>
            <person name="Le V.Q."/>
            <person name="McIlroy S.J."/>
            <person name="Petrovski S."/>
            <person name="Seviour R.J."/>
            <person name="Calteau A."/>
            <person name="Nielsen K.L."/>
            <person name="Nielsen P.H."/>
        </authorList>
    </citation>
    <scope>NUCLEOTIDE SEQUENCE [LARGE SCALE GENOMIC DNA]</scope>
    <source>
        <strain evidence="3 4">Ben 74</strain>
    </source>
</reference>
<evidence type="ECO:0000313" key="4">
    <source>
        <dbReference type="Proteomes" id="UP000035720"/>
    </source>
</evidence>
<dbReference type="Proteomes" id="UP000035720">
    <property type="component" value="Unassembled WGS sequence"/>
</dbReference>
<protein>
    <submittedName>
        <fullName evidence="3">Uncharacterized protein</fullName>
    </submittedName>
</protein>
<comment type="caution">
    <text evidence="3">The sequence shown here is derived from an EMBL/GenBank/DDBJ whole genome shotgun (WGS) entry which is preliminary data.</text>
</comment>
<dbReference type="STRING" id="1193518.BN13_1330007"/>
<name>A0A077M5K9_9MICO</name>
<accession>A0A077M5K9</accession>
<dbReference type="AlphaFoldDB" id="A0A077M5K9"/>
<organism evidence="3 4">
    <name type="scientific">Nostocoides jenkinsii Ben 74</name>
    <dbReference type="NCBI Taxonomy" id="1193518"/>
    <lineage>
        <taxon>Bacteria</taxon>
        <taxon>Bacillati</taxon>
        <taxon>Actinomycetota</taxon>
        <taxon>Actinomycetes</taxon>
        <taxon>Micrococcales</taxon>
        <taxon>Intrasporangiaceae</taxon>
        <taxon>Nostocoides</taxon>
    </lineage>
</organism>
<feature type="region of interest" description="Disordered" evidence="1">
    <location>
        <begin position="42"/>
        <end position="62"/>
    </location>
</feature>
<reference evidence="3" key="1">
    <citation type="submission" date="2012-05" db="EMBL/GenBank/DDBJ databases">
        <authorList>
            <person name="McIlroy S."/>
        </authorList>
    </citation>
    <scope>NUCLEOTIDE SEQUENCE</scope>
    <source>
        <strain evidence="3">Ben 74</strain>
    </source>
</reference>
<evidence type="ECO:0000313" key="2">
    <source>
        <dbReference type="EMBL" id="CCI51942.1"/>
    </source>
</evidence>
<proteinExistence type="predicted"/>
<sequence length="145" mass="15096">MIKASYAAAASKVRCNTSVPRTPKVKLTDDIPHMWSMGALASTTSPMRRSTASRKATRAGDQRGIRQALASVGVDDGESVGIKGGGLPDLAGQAHPPARDRARLAPRGLAEARADHAAARQVSHLPRGFIVYPSSLGGRLAFSGA</sequence>